<sequence length="87" mass="9231">MGDNHIDLIVAGEYAAPEDVAALLHLDLAQPIVVVLQHSETTAPYDSYDQMKATLLAVAASGIQAVMVTCALMLVMAASFKRSRSSL</sequence>
<keyword evidence="1" id="KW-0472">Membrane</keyword>
<evidence type="ECO:0000313" key="2">
    <source>
        <dbReference type="EMBL" id="MBK8523293.1"/>
    </source>
</evidence>
<dbReference type="Proteomes" id="UP000886689">
    <property type="component" value="Unassembled WGS sequence"/>
</dbReference>
<evidence type="ECO:0000256" key="1">
    <source>
        <dbReference type="SAM" id="Phobius"/>
    </source>
</evidence>
<keyword evidence="1" id="KW-1133">Transmembrane helix</keyword>
<organism evidence="2 3">
    <name type="scientific">Candidatus Proximibacter danicus</name>
    <dbReference type="NCBI Taxonomy" id="2954365"/>
    <lineage>
        <taxon>Bacteria</taxon>
        <taxon>Pseudomonadati</taxon>
        <taxon>Pseudomonadota</taxon>
        <taxon>Betaproteobacteria</taxon>
        <taxon>Candidatus Proximibacter</taxon>
    </lineage>
</organism>
<dbReference type="EMBL" id="JADJUC010000003">
    <property type="protein sequence ID" value="MBK8523293.1"/>
    <property type="molecule type" value="Genomic_DNA"/>
</dbReference>
<feature type="transmembrane region" description="Helical" evidence="1">
    <location>
        <begin position="55"/>
        <end position="80"/>
    </location>
</feature>
<comment type="caution">
    <text evidence="2">The sequence shown here is derived from an EMBL/GenBank/DDBJ whole genome shotgun (WGS) entry which is preliminary data.</text>
</comment>
<keyword evidence="1" id="KW-0812">Transmembrane</keyword>
<accession>A0A9D7JZ17</accession>
<dbReference type="AlphaFoldDB" id="A0A9D7JZ17"/>
<proteinExistence type="predicted"/>
<protein>
    <submittedName>
        <fullName evidence="2">Uncharacterized protein</fullName>
    </submittedName>
</protein>
<gene>
    <name evidence="2" type="ORF">IPL58_03690</name>
</gene>
<reference evidence="2" key="1">
    <citation type="submission" date="2020-10" db="EMBL/GenBank/DDBJ databases">
        <title>Connecting structure to function with the recovery of over 1000 high-quality activated sludge metagenome-assembled genomes encoding full-length rRNA genes using long-read sequencing.</title>
        <authorList>
            <person name="Singleton C.M."/>
            <person name="Petriglieri F."/>
            <person name="Kristensen J.M."/>
            <person name="Kirkegaard R.H."/>
            <person name="Michaelsen T.Y."/>
            <person name="Andersen M.H."/>
            <person name="Karst S.M."/>
            <person name="Dueholm M.S."/>
            <person name="Nielsen P.H."/>
            <person name="Albertsen M."/>
        </authorList>
    </citation>
    <scope>NUCLEOTIDE SEQUENCE</scope>
    <source>
        <strain evidence="2">Hirt_18-Q3-R61-65_BATAC.395</strain>
    </source>
</reference>
<evidence type="ECO:0000313" key="3">
    <source>
        <dbReference type="Proteomes" id="UP000886689"/>
    </source>
</evidence>
<name>A0A9D7JZ17_9PROT</name>